<dbReference type="InterPro" id="IPR036291">
    <property type="entry name" value="NAD(P)-bd_dom_sf"/>
</dbReference>
<evidence type="ECO:0000313" key="5">
    <source>
        <dbReference type="Proteomes" id="UP001516400"/>
    </source>
</evidence>
<dbReference type="PANTHER" id="PTHR43580:SF2">
    <property type="entry name" value="CYTOKINE-LIKE NUCLEAR FACTOR N-PAC"/>
    <property type="match status" value="1"/>
</dbReference>
<reference evidence="4 5" key="1">
    <citation type="journal article" date="2021" name="BMC Biol.">
        <title>Horizontally acquired antibacterial genes associated with adaptive radiation of ladybird beetles.</title>
        <authorList>
            <person name="Li H.S."/>
            <person name="Tang X.F."/>
            <person name="Huang Y.H."/>
            <person name="Xu Z.Y."/>
            <person name="Chen M.L."/>
            <person name="Du X.Y."/>
            <person name="Qiu B.Y."/>
            <person name="Chen P.T."/>
            <person name="Zhang W."/>
            <person name="Slipinski A."/>
            <person name="Escalona H.E."/>
            <person name="Waterhouse R.M."/>
            <person name="Zwick A."/>
            <person name="Pang H."/>
        </authorList>
    </citation>
    <scope>NUCLEOTIDE SEQUENCE [LARGE SCALE GENOMIC DNA]</scope>
    <source>
        <strain evidence="4">SYSU2018</strain>
    </source>
</reference>
<dbReference type="InterPro" id="IPR008927">
    <property type="entry name" value="6-PGluconate_DH-like_C_sf"/>
</dbReference>
<keyword evidence="5" id="KW-1185">Reference proteome</keyword>
<dbReference type="SUPFAM" id="SSF51735">
    <property type="entry name" value="NAD(P)-binding Rossmann-fold domains"/>
    <property type="match status" value="1"/>
</dbReference>
<dbReference type="EMBL" id="JABFTP020000001">
    <property type="protein sequence ID" value="KAL3267152.1"/>
    <property type="molecule type" value="Genomic_DNA"/>
</dbReference>
<dbReference type="InterPro" id="IPR051265">
    <property type="entry name" value="HIBADH-related_NP60_sf"/>
</dbReference>
<dbReference type="Gene3D" id="3.40.50.720">
    <property type="entry name" value="NAD(P)-binding Rossmann-like Domain"/>
    <property type="match status" value="1"/>
</dbReference>
<evidence type="ECO:0000256" key="1">
    <source>
        <dbReference type="ARBA" id="ARBA00007598"/>
    </source>
</evidence>
<evidence type="ECO:0000259" key="3">
    <source>
        <dbReference type="Pfam" id="PF14833"/>
    </source>
</evidence>
<evidence type="ECO:0000259" key="2">
    <source>
        <dbReference type="Pfam" id="PF03446"/>
    </source>
</evidence>
<protein>
    <submittedName>
        <fullName evidence="4">Uncharacterized protein</fullName>
    </submittedName>
</protein>
<sequence length="324" mass="35901">MCGDGARDSTRGKRDERRGCRNICATAAAFAQLYNFAYFGLWNSSELKKKPDRARSSQGHFFFRKFCEELKRKYQAGLVQLYDTPCGVVFNSDVIFSCLSDANAAGKILFGNLGVLSVDNALEGKGYVEMTGIDPETSLDFCKAIQNKGGRYLEAQLQGSKKEAEDGNLVVLTAGDHSLFEKCQTCFKAMGKTAFYLGNVGYAAKMNMVINLVNSISMIGLSEAFGLADRSGLSAKNVLEILNVTNIACPYLQRKADRIVRRDFQNPEHALQHMQKDIKLCLDLSNTLKQPLLMASTANEILKNARRMGFDGQDSSCIYMKTKF</sequence>
<comment type="similarity">
    <text evidence="1">Belongs to the HIBADH-related family. NP60 subfamily.</text>
</comment>
<dbReference type="InterPro" id="IPR029154">
    <property type="entry name" value="HIBADH-like_NADP-bd"/>
</dbReference>
<dbReference type="Proteomes" id="UP001516400">
    <property type="component" value="Unassembled WGS sequence"/>
</dbReference>
<proteinExistence type="inferred from homology"/>
<name>A0ABD2MLB6_9CUCU</name>
<dbReference type="Gene3D" id="1.10.1040.10">
    <property type="entry name" value="N-(1-d-carboxylethyl)-l-norvaline Dehydrogenase, domain 2"/>
    <property type="match status" value="1"/>
</dbReference>
<dbReference type="Pfam" id="PF03446">
    <property type="entry name" value="NAD_binding_2"/>
    <property type="match status" value="1"/>
</dbReference>
<dbReference type="InterPro" id="IPR006115">
    <property type="entry name" value="6PGDH_NADP-bd"/>
</dbReference>
<gene>
    <name evidence="4" type="ORF">HHI36_011291</name>
</gene>
<accession>A0ABD2MLB6</accession>
<feature type="domain" description="3-hydroxyisobutyrate dehydrogenase-like NAD-binding" evidence="3">
    <location>
        <begin position="202"/>
        <end position="318"/>
    </location>
</feature>
<dbReference type="AlphaFoldDB" id="A0ABD2MLB6"/>
<evidence type="ECO:0000313" key="4">
    <source>
        <dbReference type="EMBL" id="KAL3267152.1"/>
    </source>
</evidence>
<dbReference type="PANTHER" id="PTHR43580">
    <property type="entry name" value="OXIDOREDUCTASE GLYR1-RELATED"/>
    <property type="match status" value="1"/>
</dbReference>
<comment type="caution">
    <text evidence="4">The sequence shown here is derived from an EMBL/GenBank/DDBJ whole genome shotgun (WGS) entry which is preliminary data.</text>
</comment>
<feature type="domain" description="6-phosphogluconate dehydrogenase NADP-binding" evidence="2">
    <location>
        <begin position="75"/>
        <end position="198"/>
    </location>
</feature>
<dbReference type="Pfam" id="PF14833">
    <property type="entry name" value="NAD_binding_11"/>
    <property type="match status" value="1"/>
</dbReference>
<dbReference type="SUPFAM" id="SSF48179">
    <property type="entry name" value="6-phosphogluconate dehydrogenase C-terminal domain-like"/>
    <property type="match status" value="1"/>
</dbReference>
<organism evidence="4 5">
    <name type="scientific">Cryptolaemus montrouzieri</name>
    <dbReference type="NCBI Taxonomy" id="559131"/>
    <lineage>
        <taxon>Eukaryota</taxon>
        <taxon>Metazoa</taxon>
        <taxon>Ecdysozoa</taxon>
        <taxon>Arthropoda</taxon>
        <taxon>Hexapoda</taxon>
        <taxon>Insecta</taxon>
        <taxon>Pterygota</taxon>
        <taxon>Neoptera</taxon>
        <taxon>Endopterygota</taxon>
        <taxon>Coleoptera</taxon>
        <taxon>Polyphaga</taxon>
        <taxon>Cucujiformia</taxon>
        <taxon>Coccinelloidea</taxon>
        <taxon>Coccinellidae</taxon>
        <taxon>Scymninae</taxon>
        <taxon>Scymnini</taxon>
        <taxon>Cryptolaemus</taxon>
    </lineage>
</organism>
<dbReference type="InterPro" id="IPR013328">
    <property type="entry name" value="6PGD_dom2"/>
</dbReference>